<reference evidence="1 3" key="1">
    <citation type="submission" date="2016-10" db="EMBL/GenBank/DDBJ databases">
        <authorList>
            <person name="Varghese N."/>
            <person name="Submissions S."/>
        </authorList>
    </citation>
    <scope>NUCLEOTIDE SEQUENCE [LARGE SCALE GENOMIC DNA]</scope>
    <source>
        <strain evidence="1 3">ATCC 43761</strain>
    </source>
</reference>
<dbReference type="RefSeq" id="WP_013855104.1">
    <property type="nucleotide sequence ID" value="NZ_CP123735.1"/>
</dbReference>
<dbReference type="Proteomes" id="UP001242513">
    <property type="component" value="Chromosome"/>
</dbReference>
<organism evidence="2 4">
    <name type="scientific">Lactobacillus kefiranofaciens</name>
    <dbReference type="NCBI Taxonomy" id="267818"/>
    <lineage>
        <taxon>Bacteria</taxon>
        <taxon>Bacillati</taxon>
        <taxon>Bacillota</taxon>
        <taxon>Bacilli</taxon>
        <taxon>Lactobacillales</taxon>
        <taxon>Lactobacillaceae</taxon>
        <taxon>Lactobacillus</taxon>
    </lineage>
</organism>
<dbReference type="EMBL" id="FMXC01000013">
    <property type="protein sequence ID" value="SDA56181.1"/>
    <property type="molecule type" value="Genomic_DNA"/>
</dbReference>
<protein>
    <submittedName>
        <fullName evidence="1">Transcriptional regulator, AbiEi antitoxin, Type IV TA system</fullName>
    </submittedName>
    <submittedName>
        <fullName evidence="2">Type IV toxin-antitoxin system AbiEi family antitoxin domain-containing protein</fullName>
    </submittedName>
</protein>
<dbReference type="Proteomes" id="UP000181860">
    <property type="component" value="Unassembled WGS sequence"/>
</dbReference>
<evidence type="ECO:0000313" key="1">
    <source>
        <dbReference type="EMBL" id="SDA56181.1"/>
    </source>
</evidence>
<sequence length="203" mass="23926">MIEQLKRVIKLLDNLSKLSSDNHSTFTRKELKTQFSNYDLSKMEKNNDIERSERGIYTLNDYLPDMFSIYQLKYQRGIYCLNTALYLLDFSDRYPDKLDMMFPQGYNTSKISTQISAHTQLSKYFDLGIIKVKTMNGNEVKTYSLERTLAEILRPQNHVDPDIVTNAYKKWANRKNKDIGELFLFAQKFKTINQVQSYLEVLL</sequence>
<accession>A0AAX3UCJ2</accession>
<dbReference type="AlphaFoldDB" id="A0AAX3UCJ2"/>
<reference evidence="2" key="2">
    <citation type="journal article" date="2022" name="Food Funct.">
        <title>Lactobacillus kefiranofaciens ZW18 from Kefir enhances the anti-tumor effect of anti-programmed cell death 1 (PD-1) immunotherapy by modulating the gut microbiota.</title>
        <authorList>
            <person name="Zhao J."/>
            <person name="Wang Y."/>
            <person name="Wang J."/>
            <person name="Lv M."/>
            <person name="Zhou C."/>
            <person name="Jia L."/>
            <person name="Geng W."/>
        </authorList>
    </citation>
    <scope>NUCLEOTIDE SEQUENCE</scope>
    <source>
        <strain evidence="2">ZW18</strain>
    </source>
</reference>
<reference evidence="2" key="3">
    <citation type="submission" date="2023-04" db="EMBL/GenBank/DDBJ databases">
        <authorList>
            <person name="Wang Y."/>
        </authorList>
    </citation>
    <scope>NUCLEOTIDE SEQUENCE</scope>
    <source>
        <strain evidence="2">ZW18</strain>
    </source>
</reference>
<proteinExistence type="predicted"/>
<evidence type="ECO:0000313" key="3">
    <source>
        <dbReference type="Proteomes" id="UP000181860"/>
    </source>
</evidence>
<gene>
    <name evidence="2" type="ORF">QEJ78_07385</name>
    <name evidence="1" type="ORF">SAMN02983011_01351</name>
</gene>
<keyword evidence="3" id="KW-1185">Reference proteome</keyword>
<evidence type="ECO:0000313" key="4">
    <source>
        <dbReference type="Proteomes" id="UP001242513"/>
    </source>
</evidence>
<name>A0AAX3UCJ2_9LACO</name>
<dbReference type="EMBL" id="CP123735">
    <property type="protein sequence ID" value="WGO85224.1"/>
    <property type="molecule type" value="Genomic_DNA"/>
</dbReference>
<evidence type="ECO:0000313" key="2">
    <source>
        <dbReference type="EMBL" id="WGO85224.1"/>
    </source>
</evidence>